<evidence type="ECO:0000256" key="6">
    <source>
        <dbReference type="PIRSR" id="PIRSR601019-1"/>
    </source>
</evidence>
<dbReference type="GO" id="GO:0031683">
    <property type="term" value="F:G-protein beta/gamma-subunit complex binding"/>
    <property type="evidence" value="ECO:0007669"/>
    <property type="project" value="InterPro"/>
</dbReference>
<dbReference type="PROSITE" id="PS51882">
    <property type="entry name" value="G_ALPHA"/>
    <property type="match status" value="1"/>
</dbReference>
<dbReference type="GO" id="GO:0090726">
    <property type="term" value="C:cortical dynamic polarity patch"/>
    <property type="evidence" value="ECO:0007669"/>
    <property type="project" value="EnsemblFungi"/>
</dbReference>
<protein>
    <submittedName>
        <fullName evidence="8">Guanine nucleotide binding protein, alpha subunit</fullName>
    </submittedName>
</protein>
<dbReference type="STRING" id="1328760.A0A165HJD0"/>
<reference evidence="8 9" key="1">
    <citation type="journal article" date="2016" name="Fungal Biol.">
        <title>The genome of Xylona heveae provides a window into fungal endophytism.</title>
        <authorList>
            <person name="Gazis R."/>
            <person name="Kuo A."/>
            <person name="Riley R."/>
            <person name="LaButti K."/>
            <person name="Lipzen A."/>
            <person name="Lin J."/>
            <person name="Amirebrahimi M."/>
            <person name="Hesse C.N."/>
            <person name="Spatafora J.W."/>
            <person name="Henrissat B."/>
            <person name="Hainaut M."/>
            <person name="Grigoriev I.V."/>
            <person name="Hibbett D.S."/>
        </authorList>
    </citation>
    <scope>NUCLEOTIDE SEQUENCE [LARGE SCALE GENOMIC DNA]</scope>
    <source>
        <strain evidence="8 9">TC161</strain>
    </source>
</reference>
<dbReference type="GO" id="GO:0001664">
    <property type="term" value="F:G protein-coupled receptor binding"/>
    <property type="evidence" value="ECO:0007669"/>
    <property type="project" value="InterPro"/>
</dbReference>
<dbReference type="PRINTS" id="PR01241">
    <property type="entry name" value="GPROTEINAFNG"/>
</dbReference>
<dbReference type="GO" id="GO:0005525">
    <property type="term" value="F:GTP binding"/>
    <property type="evidence" value="ECO:0007669"/>
    <property type="project" value="UniProtKB-KW"/>
</dbReference>
<keyword evidence="5" id="KW-0807">Transducer</keyword>
<dbReference type="FunCoup" id="A0A165HJD0">
    <property type="interactions" value="463"/>
</dbReference>
<feature type="binding site" evidence="6">
    <location>
        <begin position="44"/>
        <end position="49"/>
    </location>
    <ligand>
        <name>GTP</name>
        <dbReference type="ChEBI" id="CHEBI:37565"/>
    </ligand>
</feature>
<dbReference type="OMA" id="ANSHWFK"/>
<keyword evidence="7" id="KW-0460">Magnesium</keyword>
<keyword evidence="2 7" id="KW-0479">Metal-binding</keyword>
<dbReference type="Gene3D" id="3.40.50.300">
    <property type="entry name" value="P-loop containing nucleotide triphosphate hydrolases"/>
    <property type="match status" value="1"/>
</dbReference>
<dbReference type="GO" id="GO:0007186">
    <property type="term" value="P:G protein-coupled receptor signaling pathway"/>
    <property type="evidence" value="ECO:0007669"/>
    <property type="project" value="InterPro"/>
</dbReference>
<dbReference type="OrthoDB" id="5817230at2759"/>
<dbReference type="SUPFAM" id="SSF47895">
    <property type="entry name" value="Transducin (alpha subunit), insertion domain"/>
    <property type="match status" value="1"/>
</dbReference>
<dbReference type="GO" id="GO:0003924">
    <property type="term" value="F:GTPase activity"/>
    <property type="evidence" value="ECO:0007669"/>
    <property type="project" value="EnsemblFungi"/>
</dbReference>
<dbReference type="Pfam" id="PF00503">
    <property type="entry name" value="G-alpha"/>
    <property type="match status" value="1"/>
</dbReference>
<dbReference type="Proteomes" id="UP000076632">
    <property type="component" value="Unassembled WGS sequence"/>
</dbReference>
<evidence type="ECO:0000256" key="2">
    <source>
        <dbReference type="ARBA" id="ARBA00022723"/>
    </source>
</evidence>
<evidence type="ECO:0000256" key="5">
    <source>
        <dbReference type="ARBA" id="ARBA00023224"/>
    </source>
</evidence>
<gene>
    <name evidence="8" type="ORF">L228DRAFT_209801</name>
</gene>
<feature type="binding site" evidence="6">
    <location>
        <begin position="271"/>
        <end position="274"/>
    </location>
    <ligand>
        <name>GTP</name>
        <dbReference type="ChEBI" id="CHEBI:37565"/>
    </ligand>
</feature>
<organism evidence="8 9">
    <name type="scientific">Xylona heveae (strain CBS 132557 / TC161)</name>
    <dbReference type="NCBI Taxonomy" id="1328760"/>
    <lineage>
        <taxon>Eukaryota</taxon>
        <taxon>Fungi</taxon>
        <taxon>Dikarya</taxon>
        <taxon>Ascomycota</taxon>
        <taxon>Pezizomycotina</taxon>
        <taxon>Xylonomycetes</taxon>
        <taxon>Xylonales</taxon>
        <taxon>Xylonaceae</taxon>
        <taxon>Xylona</taxon>
    </lineage>
</organism>
<dbReference type="GO" id="GO:0046872">
    <property type="term" value="F:metal ion binding"/>
    <property type="evidence" value="ECO:0007669"/>
    <property type="project" value="UniProtKB-KW"/>
</dbReference>
<dbReference type="RefSeq" id="XP_018189156.1">
    <property type="nucleotide sequence ID" value="XM_018329828.1"/>
</dbReference>
<dbReference type="GeneID" id="28894965"/>
<dbReference type="InterPro" id="IPR011025">
    <property type="entry name" value="GproteinA_insert"/>
</dbReference>
<evidence type="ECO:0000313" key="9">
    <source>
        <dbReference type="Proteomes" id="UP000076632"/>
    </source>
</evidence>
<proteinExistence type="inferred from homology"/>
<accession>A0A165HJD0</accession>
<comment type="similarity">
    <text evidence="1">Belongs to the G-alpha family. G(q) subfamily.</text>
</comment>
<dbReference type="EMBL" id="KV407457">
    <property type="protein sequence ID" value="KZF23601.1"/>
    <property type="molecule type" value="Genomic_DNA"/>
</dbReference>
<keyword evidence="4 6" id="KW-0342">GTP-binding</keyword>
<dbReference type="GO" id="GO:0180040">
    <property type="term" value="P:negative regulation of pheromone response MAPK cascade"/>
    <property type="evidence" value="ECO:0007669"/>
    <property type="project" value="EnsemblFungi"/>
</dbReference>
<evidence type="ECO:0000313" key="8">
    <source>
        <dbReference type="EMBL" id="KZF23601.1"/>
    </source>
</evidence>
<dbReference type="AlphaFoldDB" id="A0A165HJD0"/>
<feature type="binding site" evidence="6">
    <location>
        <position position="328"/>
    </location>
    <ligand>
        <name>GTP</name>
        <dbReference type="ChEBI" id="CHEBI:37565"/>
    </ligand>
</feature>
<dbReference type="PRINTS" id="PR00318">
    <property type="entry name" value="GPROTEINA"/>
</dbReference>
<dbReference type="InterPro" id="IPR001019">
    <property type="entry name" value="Gprotein_alpha_su"/>
</dbReference>
<feature type="binding site" evidence="7">
    <location>
        <position position="183"/>
    </location>
    <ligand>
        <name>Mg(2+)</name>
        <dbReference type="ChEBI" id="CHEBI:18420"/>
    </ligand>
</feature>
<dbReference type="GO" id="GO:0005834">
    <property type="term" value="C:heterotrimeric G-protein complex"/>
    <property type="evidence" value="ECO:0007669"/>
    <property type="project" value="InterPro"/>
</dbReference>
<dbReference type="InterPro" id="IPR002975">
    <property type="entry name" value="Fungi_Gprotein_alpha"/>
</dbReference>
<dbReference type="InterPro" id="IPR027417">
    <property type="entry name" value="P-loop_NTPase"/>
</dbReference>
<dbReference type="PANTHER" id="PTHR10218">
    <property type="entry name" value="GTP-BINDING PROTEIN ALPHA SUBUNIT"/>
    <property type="match status" value="1"/>
</dbReference>
<keyword evidence="3 6" id="KW-0547">Nucleotide-binding</keyword>
<dbReference type="InParanoid" id="A0A165HJD0"/>
<name>A0A165HJD0_XYLHT</name>
<dbReference type="SUPFAM" id="SSF52540">
    <property type="entry name" value="P-loop containing nucleoside triphosphate hydrolases"/>
    <property type="match status" value="1"/>
</dbReference>
<evidence type="ECO:0000256" key="3">
    <source>
        <dbReference type="ARBA" id="ARBA00022741"/>
    </source>
</evidence>
<dbReference type="CDD" id="cd00066">
    <property type="entry name" value="G-alpha"/>
    <property type="match status" value="1"/>
</dbReference>
<feature type="binding site" evidence="6">
    <location>
        <begin position="202"/>
        <end position="206"/>
    </location>
    <ligand>
        <name>GTP</name>
        <dbReference type="ChEBI" id="CHEBI:37565"/>
    </ligand>
</feature>
<keyword evidence="9" id="KW-1185">Reference proteome</keyword>
<dbReference type="GO" id="GO:0000750">
    <property type="term" value="P:pheromone-dependent signal transduction involved in conjugation with cellular fusion"/>
    <property type="evidence" value="ECO:0007669"/>
    <property type="project" value="TreeGrafter"/>
</dbReference>
<dbReference type="Gene3D" id="1.10.400.10">
    <property type="entry name" value="GI Alpha 1, domain 2-like"/>
    <property type="match status" value="1"/>
</dbReference>
<evidence type="ECO:0000256" key="1">
    <source>
        <dbReference type="ARBA" id="ARBA00007976"/>
    </source>
</evidence>
<dbReference type="FunFam" id="3.40.50.300:FF:000051">
    <property type="entry name" value="Guanine nucleotide-binding protein subunit alpha"/>
    <property type="match status" value="1"/>
</dbReference>
<evidence type="ECO:0000256" key="4">
    <source>
        <dbReference type="ARBA" id="ARBA00023134"/>
    </source>
</evidence>
<feature type="binding site" evidence="7">
    <location>
        <position position="48"/>
    </location>
    <ligand>
        <name>Mg(2+)</name>
        <dbReference type="ChEBI" id="CHEBI:18420"/>
    </ligand>
</feature>
<dbReference type="SMART" id="SM00275">
    <property type="entry name" value="G_alpha"/>
    <property type="match status" value="1"/>
</dbReference>
<evidence type="ECO:0000256" key="7">
    <source>
        <dbReference type="PIRSR" id="PIRSR601019-2"/>
    </source>
</evidence>
<dbReference type="PANTHER" id="PTHR10218:SF242">
    <property type="entry name" value="GUANINE NUCLEOTIDE-BINDING PROTEIN ALPHA-1 SUBUNIT"/>
    <property type="match status" value="1"/>
</dbReference>
<feature type="binding site" evidence="6">
    <location>
        <begin position="177"/>
        <end position="183"/>
    </location>
    <ligand>
        <name>GTP</name>
        <dbReference type="ChEBI" id="CHEBI:37565"/>
    </ligand>
</feature>
<sequence length="355" mass="41429">MCLTSRKEKMDEKKARSQEIDRMIRQDQKRNQTRIKLLLLGAGESGKSTVLKQMKLINADGFSKSERKDFWRPVIFTNLVSAFKVVLENMDEYGLKLENEESIRCAGMILADPEVHAEQKYPREYLDVCLTLWDDPNFKSGIQKGHEYALHDNINYFFSNIQRLFADDYLPNDQDILRSRLRTTGITETTFDLGSVTYHMYDVGGQRSERKKWIHCFEGVNCLLFLAAVSGYDQCLIEDRRSNQMYEALMLFDSIVNSPWFKQSAMILFLNKVDLFKAKLATSSIRRYFPDFQADDEDYEAAKKFFANKFIHLNRSPTREIYVHFTNATDTNLLKITMTSVQDMILQRNISNLLL</sequence>